<evidence type="ECO:0000313" key="23">
    <source>
        <dbReference type="EMBL" id="VVW51485.1"/>
    </source>
</evidence>
<dbReference type="CDD" id="cd06899">
    <property type="entry name" value="lectin_legume_LecRK_Arcelin_ConA"/>
    <property type="match status" value="1"/>
</dbReference>
<evidence type="ECO:0000256" key="8">
    <source>
        <dbReference type="ARBA" id="ARBA00022692"/>
    </source>
</evidence>
<dbReference type="AlphaFoldDB" id="A0A5K1ERU2"/>
<keyword evidence="14 20" id="KW-1133">Transmembrane helix</keyword>
<evidence type="ECO:0000256" key="5">
    <source>
        <dbReference type="ARBA" id="ARBA00022475"/>
    </source>
</evidence>
<dbReference type="InterPro" id="IPR008271">
    <property type="entry name" value="Ser/Thr_kinase_AS"/>
</dbReference>
<dbReference type="PROSITE" id="PS00307">
    <property type="entry name" value="LECTIN_LEGUME_BETA"/>
    <property type="match status" value="1"/>
</dbReference>
<keyword evidence="16" id="KW-0325">Glycoprotein</keyword>
<name>A0A5K1ERU2_9MAGN</name>
<keyword evidence="5" id="KW-1003">Cell membrane</keyword>
<keyword evidence="9 21" id="KW-0732">Signal</keyword>
<dbReference type="GO" id="GO:0004674">
    <property type="term" value="F:protein serine/threonine kinase activity"/>
    <property type="evidence" value="ECO:0007669"/>
    <property type="project" value="UniProtKB-KW"/>
</dbReference>
<accession>A0A5K1ERU2</accession>
<dbReference type="Pfam" id="PF00069">
    <property type="entry name" value="Pkinase"/>
    <property type="match status" value="1"/>
</dbReference>
<organism evidence="23">
    <name type="scientific">Nymphaea colorata</name>
    <name type="common">pocket water lily</name>
    <dbReference type="NCBI Taxonomy" id="210225"/>
    <lineage>
        <taxon>Eukaryota</taxon>
        <taxon>Viridiplantae</taxon>
        <taxon>Streptophyta</taxon>
        <taxon>Embryophyta</taxon>
        <taxon>Tracheophyta</taxon>
        <taxon>Spermatophyta</taxon>
        <taxon>Magnoliopsida</taxon>
        <taxon>Nymphaeales</taxon>
        <taxon>Nymphaeaceae</taxon>
        <taxon>Nymphaea</taxon>
    </lineage>
</organism>
<evidence type="ECO:0000256" key="12">
    <source>
        <dbReference type="ARBA" id="ARBA00022777"/>
    </source>
</evidence>
<feature type="transmembrane region" description="Helical" evidence="20">
    <location>
        <begin position="285"/>
        <end position="309"/>
    </location>
</feature>
<keyword evidence="15 20" id="KW-0472">Membrane</keyword>
<comment type="similarity">
    <text evidence="2">In the N-terminal section; belongs to the leguminous lectin family.</text>
</comment>
<feature type="signal peptide" evidence="21">
    <location>
        <begin position="1"/>
        <end position="18"/>
    </location>
</feature>
<dbReference type="InterPro" id="IPR001220">
    <property type="entry name" value="Legume_lectin_dom"/>
</dbReference>
<sequence length="664" mass="72771">MALLMLVLLLFQTAASMAESFVFHGFKGANLTLDGMAAISSNGLLRLTSDSHVEDMGHGFYPLPIRFKDSSSASSATVTSFSTRFVFAITSQAPSCHGLAFALSPTDGIVGGAVNNFLGLFNNSNLGNSSNHILAVEFDTCKDPMFKDINDNHVGIDINSLISVSAAPAAYLAANNSNETIILQSGFPIFAWIDYQNDQQLLNVSISPSTEPVKPSRPLLSQPLNLSSVLEDFMYVGFSSGVGKLSGNHYIMGWSFSTDGEAQSLYLSQLPSLPVPNDKARQKKYVIIASVIAVVFMIVVSTACSYVAYKMQKKKKEKLADIMEVWELDYPHRFSYRTLYKATDGFKEKGLLGTGGFGSVYKGVMPGTSTQVAVKRISHNGKQGLREFVAEVASLGRVTHRSLVRLQGWCRRQDELLLVYDFMPNGSLDEFLFDDTKAATLNWELRMRILKGIADGLLYLHKGWEQVVVHRDVKASNVLLDGEMNARLGDFGLARLHEHGQNPQTTGVMGTVGYLAPELYRTGKATVSADVFAYGALLLEVVCGKRPIHTWRGGNGGEEEEIILAEWVLEWWQKGDITAAVDGRLEGRYGKEEAELMLKLGLLCSQAVPGARPTMRQVVQFLNGEASIHKSMGLPGSVFYEDDGAEHKGLPSFRSMQSDYDESD</sequence>
<comment type="similarity">
    <text evidence="3">In the C-terminal section; belongs to the protein kinase superfamily. Ser/Thr protein kinase family.</text>
</comment>
<dbReference type="InterPro" id="IPR050528">
    <property type="entry name" value="L-type_Lectin-RKs"/>
</dbReference>
<evidence type="ECO:0000256" key="10">
    <source>
        <dbReference type="ARBA" id="ARBA00022734"/>
    </source>
</evidence>
<keyword evidence="12" id="KW-0418">Kinase</keyword>
<dbReference type="InterPro" id="IPR000719">
    <property type="entry name" value="Prot_kinase_dom"/>
</dbReference>
<evidence type="ECO:0000256" key="3">
    <source>
        <dbReference type="ARBA" id="ARBA00010217"/>
    </source>
</evidence>
<protein>
    <recommendedName>
        <fullName evidence="4">non-specific serine/threonine protein kinase</fullName>
        <ecNumber evidence="4">2.7.11.1</ecNumber>
    </recommendedName>
</protein>
<dbReference type="CDD" id="cd14066">
    <property type="entry name" value="STKc_IRAK"/>
    <property type="match status" value="1"/>
</dbReference>
<dbReference type="PROSITE" id="PS00107">
    <property type="entry name" value="PROTEIN_KINASE_ATP"/>
    <property type="match status" value="1"/>
</dbReference>
<dbReference type="InterPro" id="IPR011009">
    <property type="entry name" value="Kinase-like_dom_sf"/>
</dbReference>
<evidence type="ECO:0000256" key="4">
    <source>
        <dbReference type="ARBA" id="ARBA00012513"/>
    </source>
</evidence>
<dbReference type="SMART" id="SM00220">
    <property type="entry name" value="S_TKc"/>
    <property type="match status" value="1"/>
</dbReference>
<keyword evidence="7" id="KW-0808">Transferase</keyword>
<evidence type="ECO:0000256" key="13">
    <source>
        <dbReference type="ARBA" id="ARBA00022840"/>
    </source>
</evidence>
<evidence type="ECO:0000256" key="11">
    <source>
        <dbReference type="ARBA" id="ARBA00022741"/>
    </source>
</evidence>
<gene>
    <name evidence="23" type="ORF">NYM_LOCUS20847</name>
</gene>
<dbReference type="SUPFAM" id="SSF56112">
    <property type="entry name" value="Protein kinase-like (PK-like)"/>
    <property type="match status" value="1"/>
</dbReference>
<comment type="subcellular location">
    <subcellularLocation>
        <location evidence="1">Cell membrane</location>
        <topology evidence="1">Single-pass type I membrane protein</topology>
    </subcellularLocation>
</comment>
<dbReference type="GO" id="GO:0030246">
    <property type="term" value="F:carbohydrate binding"/>
    <property type="evidence" value="ECO:0007669"/>
    <property type="project" value="UniProtKB-KW"/>
</dbReference>
<comment type="catalytic activity">
    <reaction evidence="18">
        <text>L-seryl-[protein] + ATP = O-phospho-L-seryl-[protein] + ADP + H(+)</text>
        <dbReference type="Rhea" id="RHEA:17989"/>
        <dbReference type="Rhea" id="RHEA-COMP:9863"/>
        <dbReference type="Rhea" id="RHEA-COMP:11604"/>
        <dbReference type="ChEBI" id="CHEBI:15378"/>
        <dbReference type="ChEBI" id="CHEBI:29999"/>
        <dbReference type="ChEBI" id="CHEBI:30616"/>
        <dbReference type="ChEBI" id="CHEBI:83421"/>
        <dbReference type="ChEBI" id="CHEBI:456216"/>
        <dbReference type="EC" id="2.7.11.1"/>
    </reaction>
</comment>
<dbReference type="Pfam" id="PF00139">
    <property type="entry name" value="Lectin_legB"/>
    <property type="match status" value="1"/>
</dbReference>
<reference evidence="23" key="1">
    <citation type="submission" date="2019-09" db="EMBL/GenBank/DDBJ databases">
        <authorList>
            <person name="Zhang L."/>
        </authorList>
    </citation>
    <scope>NUCLEOTIDE SEQUENCE</scope>
</reference>
<keyword evidence="10" id="KW-0430">Lectin</keyword>
<evidence type="ECO:0000256" key="14">
    <source>
        <dbReference type="ARBA" id="ARBA00022989"/>
    </source>
</evidence>
<evidence type="ECO:0000256" key="2">
    <source>
        <dbReference type="ARBA" id="ARBA00008536"/>
    </source>
</evidence>
<dbReference type="PANTHER" id="PTHR27007">
    <property type="match status" value="1"/>
</dbReference>
<keyword evidence="13 19" id="KW-0067">ATP-binding</keyword>
<feature type="domain" description="Protein kinase" evidence="22">
    <location>
        <begin position="346"/>
        <end position="632"/>
    </location>
</feature>
<dbReference type="FunFam" id="3.30.200.20:FF:000178">
    <property type="entry name" value="serine/threonine-protein kinase PBS1-like"/>
    <property type="match status" value="1"/>
</dbReference>
<evidence type="ECO:0000256" key="1">
    <source>
        <dbReference type="ARBA" id="ARBA00004251"/>
    </source>
</evidence>
<dbReference type="GO" id="GO:0005886">
    <property type="term" value="C:plasma membrane"/>
    <property type="evidence" value="ECO:0007669"/>
    <property type="project" value="UniProtKB-SubCell"/>
</dbReference>
<comment type="catalytic activity">
    <reaction evidence="17">
        <text>L-threonyl-[protein] + ATP = O-phospho-L-threonyl-[protein] + ADP + H(+)</text>
        <dbReference type="Rhea" id="RHEA:46608"/>
        <dbReference type="Rhea" id="RHEA-COMP:11060"/>
        <dbReference type="Rhea" id="RHEA-COMP:11605"/>
        <dbReference type="ChEBI" id="CHEBI:15378"/>
        <dbReference type="ChEBI" id="CHEBI:30013"/>
        <dbReference type="ChEBI" id="CHEBI:30616"/>
        <dbReference type="ChEBI" id="CHEBI:61977"/>
        <dbReference type="ChEBI" id="CHEBI:456216"/>
        <dbReference type="EC" id="2.7.11.1"/>
    </reaction>
</comment>
<keyword evidence="8 20" id="KW-0812">Transmembrane</keyword>
<dbReference type="Gene3D" id="2.60.120.200">
    <property type="match status" value="1"/>
</dbReference>
<dbReference type="InterPro" id="IPR017441">
    <property type="entry name" value="Protein_kinase_ATP_BS"/>
</dbReference>
<evidence type="ECO:0000256" key="6">
    <source>
        <dbReference type="ARBA" id="ARBA00022527"/>
    </source>
</evidence>
<dbReference type="InterPro" id="IPR013320">
    <property type="entry name" value="ConA-like_dom_sf"/>
</dbReference>
<dbReference type="FunFam" id="1.10.510.10:FF:000108">
    <property type="entry name" value="L-type lectin-domain containing receptor kinase S.4"/>
    <property type="match status" value="1"/>
</dbReference>
<evidence type="ECO:0000256" key="7">
    <source>
        <dbReference type="ARBA" id="ARBA00022679"/>
    </source>
</evidence>
<evidence type="ECO:0000256" key="19">
    <source>
        <dbReference type="PROSITE-ProRule" id="PRU10141"/>
    </source>
</evidence>
<dbReference type="Gene3D" id="1.10.510.10">
    <property type="entry name" value="Transferase(Phosphotransferase) domain 1"/>
    <property type="match status" value="1"/>
</dbReference>
<dbReference type="InterPro" id="IPR019825">
    <property type="entry name" value="Lectin_legB_Mn/Ca_BS"/>
</dbReference>
<keyword evidence="6" id="KW-0723">Serine/threonine-protein kinase</keyword>
<dbReference type="EC" id="2.7.11.1" evidence="4"/>
<evidence type="ECO:0000256" key="21">
    <source>
        <dbReference type="SAM" id="SignalP"/>
    </source>
</evidence>
<evidence type="ECO:0000256" key="9">
    <source>
        <dbReference type="ARBA" id="ARBA00022729"/>
    </source>
</evidence>
<dbReference type="PROSITE" id="PS50011">
    <property type="entry name" value="PROTEIN_KINASE_DOM"/>
    <property type="match status" value="1"/>
</dbReference>
<evidence type="ECO:0000256" key="18">
    <source>
        <dbReference type="ARBA" id="ARBA00048679"/>
    </source>
</evidence>
<feature type="chain" id="PRO_5023842170" description="non-specific serine/threonine protein kinase" evidence="21">
    <location>
        <begin position="19"/>
        <end position="664"/>
    </location>
</feature>
<evidence type="ECO:0000259" key="22">
    <source>
        <dbReference type="PROSITE" id="PS50011"/>
    </source>
</evidence>
<keyword evidence="11 19" id="KW-0547">Nucleotide-binding</keyword>
<dbReference type="SUPFAM" id="SSF49899">
    <property type="entry name" value="Concanavalin A-like lectins/glucanases"/>
    <property type="match status" value="1"/>
</dbReference>
<evidence type="ECO:0000256" key="16">
    <source>
        <dbReference type="ARBA" id="ARBA00023180"/>
    </source>
</evidence>
<dbReference type="Gene3D" id="3.30.200.20">
    <property type="entry name" value="Phosphorylase Kinase, domain 1"/>
    <property type="match status" value="1"/>
</dbReference>
<dbReference type="OrthoDB" id="543442at2759"/>
<dbReference type="OMA" id="IDINSME"/>
<evidence type="ECO:0000256" key="20">
    <source>
        <dbReference type="SAM" id="Phobius"/>
    </source>
</evidence>
<evidence type="ECO:0000256" key="17">
    <source>
        <dbReference type="ARBA" id="ARBA00047899"/>
    </source>
</evidence>
<dbReference type="EMBL" id="LR721784">
    <property type="protein sequence ID" value="VVW51485.1"/>
    <property type="molecule type" value="Genomic_DNA"/>
</dbReference>
<dbReference type="GO" id="GO:0005524">
    <property type="term" value="F:ATP binding"/>
    <property type="evidence" value="ECO:0007669"/>
    <property type="project" value="UniProtKB-UniRule"/>
</dbReference>
<dbReference type="FunFam" id="2.60.120.200:FF:000112">
    <property type="entry name" value="L-type lectin-domain containing receptor kinase V.9"/>
    <property type="match status" value="1"/>
</dbReference>
<evidence type="ECO:0000256" key="15">
    <source>
        <dbReference type="ARBA" id="ARBA00023136"/>
    </source>
</evidence>
<proteinExistence type="inferred from homology"/>
<feature type="binding site" evidence="19">
    <location>
        <position position="375"/>
    </location>
    <ligand>
        <name>ATP</name>
        <dbReference type="ChEBI" id="CHEBI:30616"/>
    </ligand>
</feature>
<dbReference type="Gramene" id="NC6G0024210.1">
    <property type="protein sequence ID" value="NC6G0024210.1:cds"/>
    <property type="gene ID" value="NC6G0024210"/>
</dbReference>
<dbReference type="PROSITE" id="PS00108">
    <property type="entry name" value="PROTEIN_KINASE_ST"/>
    <property type="match status" value="1"/>
</dbReference>